<protein>
    <submittedName>
        <fullName evidence="2">Uncharacterized protein</fullName>
    </submittedName>
</protein>
<proteinExistence type="predicted"/>
<feature type="region of interest" description="Disordered" evidence="1">
    <location>
        <begin position="129"/>
        <end position="158"/>
    </location>
</feature>
<gene>
    <name evidence="2" type="ORF">SKAU_G00311850</name>
</gene>
<sequence>MNQFKAGGSYLLNGDGKRHRVLLTDVNQRGVRIQKATVSAGERAPDFKLLGFKPPVRLACPYTTTAADYQAMPRLTEVCGKTASCAARLHCFFWPPTLSAPPETRPRVKWFNYWLGCVRWRGTCLKSSQNRKEQESSRSRMSKVGVEQEQNCSRIAVE</sequence>
<name>A0A9Q1IKD3_SYNKA</name>
<comment type="caution">
    <text evidence="2">The sequence shown here is derived from an EMBL/GenBank/DDBJ whole genome shotgun (WGS) entry which is preliminary data.</text>
</comment>
<feature type="compositionally biased region" description="Polar residues" evidence="1">
    <location>
        <begin position="148"/>
        <end position="158"/>
    </location>
</feature>
<evidence type="ECO:0000313" key="3">
    <source>
        <dbReference type="Proteomes" id="UP001152622"/>
    </source>
</evidence>
<dbReference type="Proteomes" id="UP001152622">
    <property type="component" value="Chromosome 13"/>
</dbReference>
<keyword evidence="3" id="KW-1185">Reference proteome</keyword>
<evidence type="ECO:0000256" key="1">
    <source>
        <dbReference type="SAM" id="MobiDB-lite"/>
    </source>
</evidence>
<dbReference type="AlphaFoldDB" id="A0A9Q1IKD3"/>
<accession>A0A9Q1IKD3</accession>
<reference evidence="2" key="1">
    <citation type="journal article" date="2023" name="Science">
        <title>Genome structures resolve the early diversification of teleost fishes.</title>
        <authorList>
            <person name="Parey E."/>
            <person name="Louis A."/>
            <person name="Montfort J."/>
            <person name="Bouchez O."/>
            <person name="Roques C."/>
            <person name="Iampietro C."/>
            <person name="Lluch J."/>
            <person name="Castinel A."/>
            <person name="Donnadieu C."/>
            <person name="Desvignes T."/>
            <person name="Floi Bucao C."/>
            <person name="Jouanno E."/>
            <person name="Wen M."/>
            <person name="Mejri S."/>
            <person name="Dirks R."/>
            <person name="Jansen H."/>
            <person name="Henkel C."/>
            <person name="Chen W.J."/>
            <person name="Zahm M."/>
            <person name="Cabau C."/>
            <person name="Klopp C."/>
            <person name="Thompson A.W."/>
            <person name="Robinson-Rechavi M."/>
            <person name="Braasch I."/>
            <person name="Lecointre G."/>
            <person name="Bobe J."/>
            <person name="Postlethwait J.H."/>
            <person name="Berthelot C."/>
            <person name="Roest Crollius H."/>
            <person name="Guiguen Y."/>
        </authorList>
    </citation>
    <scope>NUCLEOTIDE SEQUENCE</scope>
    <source>
        <strain evidence="2">WJC10195</strain>
    </source>
</reference>
<evidence type="ECO:0000313" key="2">
    <source>
        <dbReference type="EMBL" id="KAJ8343856.1"/>
    </source>
</evidence>
<organism evidence="2 3">
    <name type="scientific">Synaphobranchus kaupii</name>
    <name type="common">Kaup's arrowtooth eel</name>
    <dbReference type="NCBI Taxonomy" id="118154"/>
    <lineage>
        <taxon>Eukaryota</taxon>
        <taxon>Metazoa</taxon>
        <taxon>Chordata</taxon>
        <taxon>Craniata</taxon>
        <taxon>Vertebrata</taxon>
        <taxon>Euteleostomi</taxon>
        <taxon>Actinopterygii</taxon>
        <taxon>Neopterygii</taxon>
        <taxon>Teleostei</taxon>
        <taxon>Anguilliformes</taxon>
        <taxon>Synaphobranchidae</taxon>
        <taxon>Synaphobranchus</taxon>
    </lineage>
</organism>
<dbReference type="EMBL" id="JAINUF010000013">
    <property type="protein sequence ID" value="KAJ8343856.1"/>
    <property type="molecule type" value="Genomic_DNA"/>
</dbReference>